<feature type="domain" description="Tri-helical" evidence="2">
    <location>
        <begin position="331"/>
        <end position="414"/>
    </location>
</feature>
<feature type="non-terminal residue" evidence="3">
    <location>
        <position position="418"/>
    </location>
</feature>
<reference evidence="4" key="1">
    <citation type="journal article" date="2012" name="PLoS Genet.">
        <title>The genomes of the fungal plant pathogens Cladosporium fulvum and Dothistroma septosporum reveal adaptation to different hosts and lifestyles but also signatures of common ancestry.</title>
        <authorList>
            <person name="de Wit P.J.G.M."/>
            <person name="van der Burgt A."/>
            <person name="Oekmen B."/>
            <person name="Stergiopoulos I."/>
            <person name="Abd-Elsalam K.A."/>
            <person name="Aerts A.L."/>
            <person name="Bahkali A.H."/>
            <person name="Beenen H.G."/>
            <person name="Chettri P."/>
            <person name="Cox M.P."/>
            <person name="Datema E."/>
            <person name="de Vries R.P."/>
            <person name="Dhillon B."/>
            <person name="Ganley A.R."/>
            <person name="Griffiths S.A."/>
            <person name="Guo Y."/>
            <person name="Hamelin R.C."/>
            <person name="Henrissat B."/>
            <person name="Kabir M.S."/>
            <person name="Jashni M.K."/>
            <person name="Kema G."/>
            <person name="Klaubauf S."/>
            <person name="Lapidus A."/>
            <person name="Levasseur A."/>
            <person name="Lindquist E."/>
            <person name="Mehrabi R."/>
            <person name="Ohm R.A."/>
            <person name="Owen T.J."/>
            <person name="Salamov A."/>
            <person name="Schwelm A."/>
            <person name="Schijlen E."/>
            <person name="Sun H."/>
            <person name="van den Burg H.A."/>
            <person name="van Ham R.C.H.J."/>
            <person name="Zhang S."/>
            <person name="Goodwin S.B."/>
            <person name="Grigoriev I.V."/>
            <person name="Collemare J."/>
            <person name="Bradshaw R.E."/>
        </authorList>
    </citation>
    <scope>NUCLEOTIDE SEQUENCE [LARGE SCALE GENOMIC DNA]</scope>
    <source>
        <strain evidence="4">NZE10 / CBS 128990</strain>
    </source>
</reference>
<dbReference type="eggNOG" id="ENOG502RGNJ">
    <property type="taxonomic scope" value="Eukaryota"/>
</dbReference>
<feature type="domain" description="Tri-helical" evidence="2">
    <location>
        <begin position="238"/>
        <end position="320"/>
    </location>
</feature>
<gene>
    <name evidence="3" type="ORF">DOTSEDRAFT_107974</name>
</gene>
<dbReference type="InterPro" id="IPR025676">
    <property type="entry name" value="Clr5_dom"/>
</dbReference>
<protein>
    <submittedName>
        <fullName evidence="3">Uncharacterized protein</fullName>
    </submittedName>
</protein>
<sequence>YDWDDKRDICYRLYVEEKKSVPEIIDYFAQHFNVPLSELPSRKSFFRQVGQVWGFPARTKKLEPEETVVVSARIKDMFQQNVMQRDIKQTLLEEGWEINVYEFNKLWRKLGLRLRNAEGFKSPGDSTGQTKKRKVIANAQDGSSQPGVSDTQFDVELQAAAAEVLEPLSVPMGPEEAFMRQQRLSELQLESDERLQARKRRRRIRGYGKQLTSMLGHLPPDAPGAEPRYNSETSLDECKAFLHLDNDLYQQIRQEYEAICVELGIIKKTECVEGMWEQSKQRLMLSNMHLAGVMHPLQPDLERKTVALENLCADVTKRMRFAGRTITIAEANNALGLNPTESKVVRRALYEIFAEDHFESRLVAGEDHFTMLRQRWYATNDKLSQAVAETPQDPAKMKGIDMLCRDTMKRFREDKNKR</sequence>
<dbReference type="Pfam" id="PF14420">
    <property type="entry name" value="Clr5"/>
    <property type="match status" value="1"/>
</dbReference>
<evidence type="ECO:0000313" key="4">
    <source>
        <dbReference type="Proteomes" id="UP000016933"/>
    </source>
</evidence>
<evidence type="ECO:0000259" key="2">
    <source>
        <dbReference type="Pfam" id="PF24465"/>
    </source>
</evidence>
<proteinExistence type="predicted"/>
<dbReference type="Proteomes" id="UP000016933">
    <property type="component" value="Unassembled WGS sequence"/>
</dbReference>
<reference evidence="3 4" key="2">
    <citation type="journal article" date="2012" name="PLoS Pathog.">
        <title>Diverse lifestyles and strategies of plant pathogenesis encoded in the genomes of eighteen Dothideomycetes fungi.</title>
        <authorList>
            <person name="Ohm R.A."/>
            <person name="Feau N."/>
            <person name="Henrissat B."/>
            <person name="Schoch C.L."/>
            <person name="Horwitz B.A."/>
            <person name="Barry K.W."/>
            <person name="Condon B.J."/>
            <person name="Copeland A.C."/>
            <person name="Dhillon B."/>
            <person name="Glaser F."/>
            <person name="Hesse C.N."/>
            <person name="Kosti I."/>
            <person name="LaButti K."/>
            <person name="Lindquist E.A."/>
            <person name="Lucas S."/>
            <person name="Salamov A.A."/>
            <person name="Bradshaw R.E."/>
            <person name="Ciuffetti L."/>
            <person name="Hamelin R.C."/>
            <person name="Kema G.H.J."/>
            <person name="Lawrence C."/>
            <person name="Scott J.A."/>
            <person name="Spatafora J.W."/>
            <person name="Turgeon B.G."/>
            <person name="de Wit P.J.G.M."/>
            <person name="Zhong S."/>
            <person name="Goodwin S.B."/>
            <person name="Grigoriev I.V."/>
        </authorList>
    </citation>
    <scope>NUCLEOTIDE SEQUENCE [LARGE SCALE GENOMIC DNA]</scope>
    <source>
        <strain evidence="4">NZE10 / CBS 128990</strain>
    </source>
</reference>
<feature type="non-terminal residue" evidence="3">
    <location>
        <position position="1"/>
    </location>
</feature>
<dbReference type="AlphaFoldDB" id="N1PT73"/>
<dbReference type="InterPro" id="IPR057940">
    <property type="entry name" value="Tri-helical_dom"/>
</dbReference>
<dbReference type="EMBL" id="KB446537">
    <property type="protein sequence ID" value="EME46577.1"/>
    <property type="molecule type" value="Genomic_DNA"/>
</dbReference>
<dbReference type="PANTHER" id="PTHR38788">
    <property type="entry name" value="CLR5 DOMAIN-CONTAINING PROTEIN"/>
    <property type="match status" value="1"/>
</dbReference>
<dbReference type="STRING" id="675120.N1PT73"/>
<keyword evidence="4" id="KW-1185">Reference proteome</keyword>
<feature type="domain" description="Clr5" evidence="1">
    <location>
        <begin position="1"/>
        <end position="55"/>
    </location>
</feature>
<dbReference type="OrthoDB" id="4115389at2759"/>
<name>N1PT73_DOTSN</name>
<dbReference type="Pfam" id="PF24465">
    <property type="entry name" value="Tri-helical"/>
    <property type="match status" value="2"/>
</dbReference>
<dbReference type="PANTHER" id="PTHR38788:SF5">
    <property type="entry name" value="CLR5 DOMAIN-CONTAINING PROTEIN"/>
    <property type="match status" value="1"/>
</dbReference>
<accession>N1PT73</accession>
<organism evidence="3 4">
    <name type="scientific">Dothistroma septosporum (strain NZE10 / CBS 128990)</name>
    <name type="common">Red band needle blight fungus</name>
    <name type="synonym">Mycosphaerella pini</name>
    <dbReference type="NCBI Taxonomy" id="675120"/>
    <lineage>
        <taxon>Eukaryota</taxon>
        <taxon>Fungi</taxon>
        <taxon>Dikarya</taxon>
        <taxon>Ascomycota</taxon>
        <taxon>Pezizomycotina</taxon>
        <taxon>Dothideomycetes</taxon>
        <taxon>Dothideomycetidae</taxon>
        <taxon>Mycosphaerellales</taxon>
        <taxon>Mycosphaerellaceae</taxon>
        <taxon>Dothistroma</taxon>
    </lineage>
</organism>
<evidence type="ECO:0000313" key="3">
    <source>
        <dbReference type="EMBL" id="EME46577.1"/>
    </source>
</evidence>
<dbReference type="OMA" id="YRMYIEE"/>
<evidence type="ECO:0000259" key="1">
    <source>
        <dbReference type="Pfam" id="PF14420"/>
    </source>
</evidence>
<dbReference type="HOGENOM" id="CLU_016357_0_0_1"/>